<sequence length="171" mass="19735">MAFEPIEWKVRQTALHAKLPNNIRRLHRRYGARGAIRGGQHHLHERHYILQQSRGQNSHDATDQGGAAQTQFLHEIRRGRRGRGHRRRGHPENESKLQDLDSRRGRRPAGGLRREGATAEQRLHVQTGPSQELPSLRREELRSSRIAGIFVILARFFGLRHDLLLQQSGKK</sequence>
<name>A0A6H5IGQ2_9HYME</name>
<accession>A0A6H5IGQ2</accession>
<reference evidence="2 3" key="1">
    <citation type="submission" date="2020-02" db="EMBL/GenBank/DDBJ databases">
        <authorList>
            <person name="Ferguson B K."/>
        </authorList>
    </citation>
    <scope>NUCLEOTIDE SEQUENCE [LARGE SCALE GENOMIC DNA]</scope>
</reference>
<feature type="compositionally biased region" description="Basic and acidic residues" evidence="1">
    <location>
        <begin position="90"/>
        <end position="103"/>
    </location>
</feature>
<dbReference type="AlphaFoldDB" id="A0A6H5IGQ2"/>
<feature type="compositionally biased region" description="Basic residues" evidence="1">
    <location>
        <begin position="77"/>
        <end position="89"/>
    </location>
</feature>
<feature type="compositionally biased region" description="Basic and acidic residues" evidence="1">
    <location>
        <begin position="112"/>
        <end position="123"/>
    </location>
</feature>
<evidence type="ECO:0000313" key="3">
    <source>
        <dbReference type="Proteomes" id="UP000479190"/>
    </source>
</evidence>
<gene>
    <name evidence="2" type="ORF">TBRA_LOCUS6478</name>
</gene>
<protein>
    <submittedName>
        <fullName evidence="2">Uncharacterized protein</fullName>
    </submittedName>
</protein>
<evidence type="ECO:0000256" key="1">
    <source>
        <dbReference type="SAM" id="MobiDB-lite"/>
    </source>
</evidence>
<dbReference type="EMBL" id="CADCXV010000747">
    <property type="protein sequence ID" value="CAB0034580.1"/>
    <property type="molecule type" value="Genomic_DNA"/>
</dbReference>
<proteinExistence type="predicted"/>
<dbReference type="Proteomes" id="UP000479190">
    <property type="component" value="Unassembled WGS sequence"/>
</dbReference>
<feature type="region of interest" description="Disordered" evidence="1">
    <location>
        <begin position="72"/>
        <end position="136"/>
    </location>
</feature>
<organism evidence="2 3">
    <name type="scientific">Trichogramma brassicae</name>
    <dbReference type="NCBI Taxonomy" id="86971"/>
    <lineage>
        <taxon>Eukaryota</taxon>
        <taxon>Metazoa</taxon>
        <taxon>Ecdysozoa</taxon>
        <taxon>Arthropoda</taxon>
        <taxon>Hexapoda</taxon>
        <taxon>Insecta</taxon>
        <taxon>Pterygota</taxon>
        <taxon>Neoptera</taxon>
        <taxon>Endopterygota</taxon>
        <taxon>Hymenoptera</taxon>
        <taxon>Apocrita</taxon>
        <taxon>Proctotrupomorpha</taxon>
        <taxon>Chalcidoidea</taxon>
        <taxon>Trichogrammatidae</taxon>
        <taxon>Trichogramma</taxon>
    </lineage>
</organism>
<evidence type="ECO:0000313" key="2">
    <source>
        <dbReference type="EMBL" id="CAB0034580.1"/>
    </source>
</evidence>
<keyword evidence="3" id="KW-1185">Reference proteome</keyword>